<evidence type="ECO:0000313" key="1">
    <source>
        <dbReference type="EMBL" id="OGZ04112.1"/>
    </source>
</evidence>
<dbReference type="STRING" id="1798657.A2648_03050"/>
<comment type="caution">
    <text evidence="1">The sequence shown here is derived from an EMBL/GenBank/DDBJ whole genome shotgun (WGS) entry which is preliminary data.</text>
</comment>
<protein>
    <submittedName>
        <fullName evidence="1">Uncharacterized protein</fullName>
    </submittedName>
</protein>
<name>A0A1G2CSD7_9BACT</name>
<reference evidence="1 2" key="1">
    <citation type="journal article" date="2016" name="Nat. Commun.">
        <title>Thousands of microbial genomes shed light on interconnected biogeochemical processes in an aquifer system.</title>
        <authorList>
            <person name="Anantharaman K."/>
            <person name="Brown C.T."/>
            <person name="Hug L.A."/>
            <person name="Sharon I."/>
            <person name="Castelle C.J."/>
            <person name="Probst A.J."/>
            <person name="Thomas B.C."/>
            <person name="Singh A."/>
            <person name="Wilkins M.J."/>
            <person name="Karaoz U."/>
            <person name="Brodie E.L."/>
            <person name="Williams K.H."/>
            <person name="Hubbard S.S."/>
            <person name="Banfield J.F."/>
        </authorList>
    </citation>
    <scope>NUCLEOTIDE SEQUENCE [LARGE SCALE GENOMIC DNA]</scope>
</reference>
<dbReference type="EMBL" id="MHLH01000011">
    <property type="protein sequence ID" value="OGZ04112.1"/>
    <property type="molecule type" value="Genomic_DNA"/>
</dbReference>
<organism evidence="1 2">
    <name type="scientific">Candidatus Lloydbacteria bacterium RIFCSPHIGHO2_01_FULL_41_20</name>
    <dbReference type="NCBI Taxonomy" id="1798657"/>
    <lineage>
        <taxon>Bacteria</taxon>
        <taxon>Candidatus Lloydiibacteriota</taxon>
    </lineage>
</organism>
<sequence length="175" mass="20371">MLDLVDGLSLLEQFSFLSVLEVRLKDTGRLFGGLSTAGVTLLNKRKEPSLFIKVYRITIGKNHKNEQARTLGHELGHILCEDILGIKEPRFHLLPSDRFAEFTPEESARHAKAWNRWHRKIEFTCDNFSDAWIVNKKLRVEIFCFFKELDEKQKVKTGRDIIQVPDEIFSELFPL</sequence>
<accession>A0A1G2CSD7</accession>
<evidence type="ECO:0000313" key="2">
    <source>
        <dbReference type="Proteomes" id="UP000178841"/>
    </source>
</evidence>
<dbReference type="AlphaFoldDB" id="A0A1G2CSD7"/>
<proteinExistence type="predicted"/>
<gene>
    <name evidence="1" type="ORF">A2648_03050</name>
</gene>
<dbReference type="Proteomes" id="UP000178841">
    <property type="component" value="Unassembled WGS sequence"/>
</dbReference>